<feature type="binding site" evidence="12">
    <location>
        <position position="119"/>
    </location>
    <ligand>
        <name>S-adenosyl-L-methionine</name>
        <dbReference type="ChEBI" id="CHEBI:59789"/>
    </ligand>
</feature>
<dbReference type="SFLD" id="SFLDG01383">
    <property type="entry name" value="cyclic_pyranopterin_phosphate"/>
    <property type="match status" value="1"/>
</dbReference>
<dbReference type="InterPro" id="IPR040064">
    <property type="entry name" value="MoaA-like"/>
</dbReference>
<feature type="binding site" evidence="12">
    <location>
        <begin position="257"/>
        <end position="259"/>
    </location>
    <ligand>
        <name>GTP</name>
        <dbReference type="ChEBI" id="CHEBI:37565"/>
    </ligand>
</feature>
<keyword evidence="9 12" id="KW-0501">Molybdenum cofactor biosynthesis</keyword>
<dbReference type="PROSITE" id="PS51918">
    <property type="entry name" value="RADICAL_SAM"/>
    <property type="match status" value="1"/>
</dbReference>
<gene>
    <name evidence="12" type="primary">moaA</name>
    <name evidence="14" type="ORF">HMPREF2130_07985</name>
</gene>
<dbReference type="eggNOG" id="COG2896">
    <property type="taxonomic scope" value="Bacteria"/>
</dbReference>
<evidence type="ECO:0000256" key="11">
    <source>
        <dbReference type="ARBA" id="ARBA00048697"/>
    </source>
</evidence>
<feature type="binding site" evidence="12">
    <location>
        <position position="28"/>
    </location>
    <ligand>
        <name>[4Fe-4S] cluster</name>
        <dbReference type="ChEBI" id="CHEBI:49883"/>
        <label>1</label>
        <note>4Fe-4S-S-AdoMet</note>
    </ligand>
</feature>
<evidence type="ECO:0000313" key="14">
    <source>
        <dbReference type="EMBL" id="KGF29989.1"/>
    </source>
</evidence>
<feature type="binding site" evidence="12">
    <location>
        <position position="95"/>
    </location>
    <ligand>
        <name>GTP</name>
        <dbReference type="ChEBI" id="CHEBI:37565"/>
    </ligand>
</feature>
<sequence length="324" mass="36411">MLVDRFNRRIEYLRISLIDKCDLRCTYCIPEGFTEFEHAANYLSFDEIERVVAAFARLGTSRFRLTGGEPLLRKNVDDLVRRLAALDGVEDLSMTTNATQLARYAQALKDAGLTRFNISLDSLSPEVVKNISGSDSLPKVLAGLAAVKAAGFERTKINMVPLVGINTQHIEQMIRFCMDHGFTLRLIEVMPMGVTGQRLDYVNLQSIIEEAQSKFHLIESTRIQGGGPARYWETADGSFSLGFITPRSQHFCETCNRVRMTADGVLHLCLGQNDSFDLKPYLRSGCSDEELEEALRLAIELKPEKHEFNEKPEQIIRIMAKTGG</sequence>
<evidence type="ECO:0000259" key="13">
    <source>
        <dbReference type="PROSITE" id="PS51918"/>
    </source>
</evidence>
<keyword evidence="10 12" id="KW-0456">Lyase</keyword>
<dbReference type="GO" id="GO:0006777">
    <property type="term" value="P:Mo-molybdopterin cofactor biosynthetic process"/>
    <property type="evidence" value="ECO:0007669"/>
    <property type="project" value="UniProtKB-UniRule"/>
</dbReference>
<keyword evidence="4 12" id="KW-0479">Metal-binding</keyword>
<accession>A0A096B9W7</accession>
<dbReference type="GO" id="GO:0005525">
    <property type="term" value="F:GTP binding"/>
    <property type="evidence" value="ECO:0007669"/>
    <property type="project" value="UniProtKB-UniRule"/>
</dbReference>
<comment type="catalytic activity">
    <reaction evidence="11 12">
        <text>GTP + AH2 + S-adenosyl-L-methionine = (8S)-3',8-cyclo-7,8-dihydroguanosine 5'-triphosphate + 5'-deoxyadenosine + L-methionine + A + H(+)</text>
        <dbReference type="Rhea" id="RHEA:49576"/>
        <dbReference type="ChEBI" id="CHEBI:13193"/>
        <dbReference type="ChEBI" id="CHEBI:15378"/>
        <dbReference type="ChEBI" id="CHEBI:17319"/>
        <dbReference type="ChEBI" id="CHEBI:17499"/>
        <dbReference type="ChEBI" id="CHEBI:37565"/>
        <dbReference type="ChEBI" id="CHEBI:57844"/>
        <dbReference type="ChEBI" id="CHEBI:59789"/>
        <dbReference type="ChEBI" id="CHEBI:131766"/>
        <dbReference type="EC" id="4.1.99.22"/>
    </reaction>
</comment>
<comment type="cofactor">
    <cofactor evidence="12">
        <name>[4Fe-4S] cluster</name>
        <dbReference type="ChEBI" id="CHEBI:49883"/>
    </cofactor>
    <text evidence="12">Binds 2 [4Fe-4S] clusters. Binds 1 [4Fe-4S] cluster coordinated with 3 cysteines and an exchangeable S-adenosyl-L-methionine and 1 [4Fe-4S] cluster coordinated with 3 cysteines and the GTP-derived substrate.</text>
</comment>
<reference evidence="14 15" key="1">
    <citation type="submission" date="2014-07" db="EMBL/GenBank/DDBJ databases">
        <authorList>
            <person name="McCorrison J."/>
            <person name="Sanka R."/>
            <person name="Torralba M."/>
            <person name="Gillis M."/>
            <person name="Haft D.H."/>
            <person name="Methe B."/>
            <person name="Sutton G."/>
            <person name="Nelson K.E."/>
        </authorList>
    </citation>
    <scope>NUCLEOTIDE SEQUENCE [LARGE SCALE GENOMIC DNA]</scope>
    <source>
        <strain evidence="14 15">DNF00040</strain>
    </source>
</reference>
<dbReference type="Pfam" id="PF04055">
    <property type="entry name" value="Radical_SAM"/>
    <property type="match status" value="1"/>
</dbReference>
<dbReference type="EC" id="4.1.99.22" evidence="1 12"/>
<comment type="pathway">
    <text evidence="12">Cofactor biosynthesis; molybdopterin biosynthesis.</text>
</comment>
<dbReference type="SMART" id="SM00729">
    <property type="entry name" value="Elp3"/>
    <property type="match status" value="1"/>
</dbReference>
<name>A0A096B9W7_9BURK</name>
<evidence type="ECO:0000256" key="3">
    <source>
        <dbReference type="ARBA" id="ARBA00022691"/>
    </source>
</evidence>
<dbReference type="NCBIfam" id="TIGR02666">
    <property type="entry name" value="moaA"/>
    <property type="match status" value="1"/>
</dbReference>
<dbReference type="GO" id="GO:0061798">
    <property type="term" value="F:GTP 3',8'-cyclase activity"/>
    <property type="evidence" value="ECO:0007669"/>
    <property type="project" value="UniProtKB-UniRule"/>
</dbReference>
<dbReference type="PROSITE" id="PS01305">
    <property type="entry name" value="MOAA_NIFB_PQQE"/>
    <property type="match status" value="1"/>
</dbReference>
<dbReference type="InterPro" id="IPR007197">
    <property type="entry name" value="rSAM"/>
</dbReference>
<feature type="binding site" evidence="12">
    <location>
        <position position="255"/>
    </location>
    <ligand>
        <name>[4Fe-4S] cluster</name>
        <dbReference type="ChEBI" id="CHEBI:49883"/>
        <label>2</label>
        <note>4Fe-4S-substrate</note>
    </ligand>
</feature>
<keyword evidence="7 12" id="KW-0411">Iron-sulfur</keyword>
<dbReference type="GO" id="GO:0051539">
    <property type="term" value="F:4 iron, 4 sulfur cluster binding"/>
    <property type="evidence" value="ECO:0007669"/>
    <property type="project" value="UniProtKB-UniRule"/>
</dbReference>
<dbReference type="OrthoDB" id="9763993at2"/>
<feature type="binding site" evidence="12">
    <location>
        <position position="190"/>
    </location>
    <ligand>
        <name>S-adenosyl-L-methionine</name>
        <dbReference type="ChEBI" id="CHEBI:59789"/>
    </ligand>
</feature>
<dbReference type="InterPro" id="IPR006638">
    <property type="entry name" value="Elp3/MiaA/NifB-like_rSAM"/>
</dbReference>
<keyword evidence="6 12" id="KW-0408">Iron</keyword>
<dbReference type="InterPro" id="IPR050105">
    <property type="entry name" value="MoCo_biosynth_MoaA/MoaC"/>
</dbReference>
<evidence type="ECO:0000256" key="8">
    <source>
        <dbReference type="ARBA" id="ARBA00023134"/>
    </source>
</evidence>
<feature type="binding site" evidence="12">
    <location>
        <position position="64"/>
    </location>
    <ligand>
        <name>GTP</name>
        <dbReference type="ChEBI" id="CHEBI:37565"/>
    </ligand>
</feature>
<organism evidence="14 15">
    <name type="scientific">Oligella urethralis DNF00040</name>
    <dbReference type="NCBI Taxonomy" id="1401065"/>
    <lineage>
        <taxon>Bacteria</taxon>
        <taxon>Pseudomonadati</taxon>
        <taxon>Pseudomonadota</taxon>
        <taxon>Betaproteobacteria</taxon>
        <taxon>Burkholderiales</taxon>
        <taxon>Alcaligenaceae</taxon>
        <taxon>Oligella</taxon>
    </lineage>
</organism>
<dbReference type="Proteomes" id="UP000029629">
    <property type="component" value="Unassembled WGS sequence"/>
</dbReference>
<evidence type="ECO:0000256" key="4">
    <source>
        <dbReference type="ARBA" id="ARBA00022723"/>
    </source>
</evidence>
<dbReference type="EMBL" id="JRNI01000031">
    <property type="protein sequence ID" value="KGF29989.1"/>
    <property type="molecule type" value="Genomic_DNA"/>
</dbReference>
<evidence type="ECO:0000256" key="10">
    <source>
        <dbReference type="ARBA" id="ARBA00023239"/>
    </source>
</evidence>
<evidence type="ECO:0000256" key="6">
    <source>
        <dbReference type="ARBA" id="ARBA00023004"/>
    </source>
</evidence>
<dbReference type="InterPro" id="IPR010505">
    <property type="entry name" value="MoaA_twitch"/>
</dbReference>
<dbReference type="GO" id="GO:1904047">
    <property type="term" value="F:S-adenosyl-L-methionine binding"/>
    <property type="evidence" value="ECO:0007669"/>
    <property type="project" value="UniProtKB-UniRule"/>
</dbReference>
<keyword evidence="8 12" id="KW-0342">GTP-binding</keyword>
<feature type="binding site" evidence="12">
    <location>
        <position position="21"/>
    </location>
    <ligand>
        <name>[4Fe-4S] cluster</name>
        <dbReference type="ChEBI" id="CHEBI:49883"/>
        <label>1</label>
        <note>4Fe-4S-S-AdoMet</note>
    </ligand>
</feature>
<keyword evidence="15" id="KW-1185">Reference proteome</keyword>
<comment type="function">
    <text evidence="12">Catalyzes the cyclization of GTP to (8S)-3',8-cyclo-7,8-dihydroguanosine 5'-triphosphate.</text>
</comment>
<evidence type="ECO:0000256" key="5">
    <source>
        <dbReference type="ARBA" id="ARBA00022741"/>
    </source>
</evidence>
<dbReference type="AlphaFoldDB" id="A0A096B9W7"/>
<dbReference type="GO" id="GO:0061799">
    <property type="term" value="F:cyclic pyranopterin monophosphate synthase activity"/>
    <property type="evidence" value="ECO:0007669"/>
    <property type="project" value="TreeGrafter"/>
</dbReference>
<dbReference type="InterPro" id="IPR000385">
    <property type="entry name" value="MoaA_NifB_PqqE_Fe-S-bd_CS"/>
</dbReference>
<feature type="binding site" evidence="12">
    <location>
        <position position="27"/>
    </location>
    <ligand>
        <name>S-adenosyl-L-methionine</name>
        <dbReference type="ChEBI" id="CHEBI:59789"/>
    </ligand>
</feature>
<feature type="binding site" evidence="12">
    <location>
        <position position="14"/>
    </location>
    <ligand>
        <name>GTP</name>
        <dbReference type="ChEBI" id="CHEBI:37565"/>
    </ligand>
</feature>
<evidence type="ECO:0000256" key="1">
    <source>
        <dbReference type="ARBA" id="ARBA00012167"/>
    </source>
</evidence>
<feature type="binding site" evidence="12">
    <location>
        <position position="25"/>
    </location>
    <ligand>
        <name>[4Fe-4S] cluster</name>
        <dbReference type="ChEBI" id="CHEBI:49883"/>
        <label>1</label>
        <note>4Fe-4S-S-AdoMet</note>
    </ligand>
</feature>
<feature type="binding site" evidence="12">
    <location>
        <position position="156"/>
    </location>
    <ligand>
        <name>GTP</name>
        <dbReference type="ChEBI" id="CHEBI:37565"/>
    </ligand>
</feature>
<keyword evidence="2 12" id="KW-0004">4Fe-4S</keyword>
<dbReference type="SUPFAM" id="SSF102114">
    <property type="entry name" value="Radical SAM enzymes"/>
    <property type="match status" value="1"/>
</dbReference>
<dbReference type="CDD" id="cd21117">
    <property type="entry name" value="Twitch_MoaA"/>
    <property type="match status" value="1"/>
</dbReference>
<dbReference type="SFLD" id="SFLDG01067">
    <property type="entry name" value="SPASM/twitch_domain_containing"/>
    <property type="match status" value="1"/>
</dbReference>
<keyword evidence="5 12" id="KW-0547">Nucleotide-binding</keyword>
<dbReference type="UniPathway" id="UPA00344"/>
<dbReference type="SFLD" id="SFLDS00029">
    <property type="entry name" value="Radical_SAM"/>
    <property type="match status" value="1"/>
</dbReference>
<evidence type="ECO:0000256" key="7">
    <source>
        <dbReference type="ARBA" id="ARBA00023014"/>
    </source>
</evidence>
<feature type="domain" description="Radical SAM core" evidence="13">
    <location>
        <begin position="5"/>
        <end position="228"/>
    </location>
</feature>
<dbReference type="SFLD" id="SFLDG01386">
    <property type="entry name" value="main_SPASM_domain-containing"/>
    <property type="match status" value="1"/>
</dbReference>
<dbReference type="PANTHER" id="PTHR22960">
    <property type="entry name" value="MOLYBDOPTERIN COFACTOR SYNTHESIS PROTEIN A"/>
    <property type="match status" value="1"/>
</dbReference>
<dbReference type="HAMAP" id="MF_01225_B">
    <property type="entry name" value="MoaA_B"/>
    <property type="match status" value="1"/>
</dbReference>
<dbReference type="InterPro" id="IPR058240">
    <property type="entry name" value="rSAM_sf"/>
</dbReference>
<protein>
    <recommendedName>
        <fullName evidence="1 12">GTP 3',8-cyclase</fullName>
        <ecNumber evidence="1 12">4.1.99.22</ecNumber>
    </recommendedName>
    <alternativeName>
        <fullName evidence="12">Molybdenum cofactor biosynthesis protein A</fullName>
    </alternativeName>
</protein>
<feature type="binding site" evidence="12">
    <location>
        <position position="68"/>
    </location>
    <ligand>
        <name>S-adenosyl-L-methionine</name>
        <dbReference type="ChEBI" id="CHEBI:59789"/>
    </ligand>
</feature>
<dbReference type="InterPro" id="IPR013785">
    <property type="entry name" value="Aldolase_TIM"/>
</dbReference>
<dbReference type="GO" id="GO:0046872">
    <property type="term" value="F:metal ion binding"/>
    <property type="evidence" value="ECO:0007669"/>
    <property type="project" value="UniProtKB-KW"/>
</dbReference>
<feature type="binding site" evidence="12">
    <location>
        <position position="252"/>
    </location>
    <ligand>
        <name>[4Fe-4S] cluster</name>
        <dbReference type="ChEBI" id="CHEBI:49883"/>
        <label>2</label>
        <note>4Fe-4S-substrate</note>
    </ligand>
</feature>
<comment type="subunit">
    <text evidence="12">Monomer and homodimer.</text>
</comment>
<evidence type="ECO:0000256" key="12">
    <source>
        <dbReference type="HAMAP-Rule" id="MF_01225"/>
    </source>
</evidence>
<dbReference type="Gene3D" id="3.20.20.70">
    <property type="entry name" value="Aldolase class I"/>
    <property type="match status" value="1"/>
</dbReference>
<dbReference type="InterPro" id="IPR013483">
    <property type="entry name" value="MoaA"/>
</dbReference>
<evidence type="ECO:0000256" key="2">
    <source>
        <dbReference type="ARBA" id="ARBA00022485"/>
    </source>
</evidence>
<dbReference type="PANTHER" id="PTHR22960:SF0">
    <property type="entry name" value="MOLYBDENUM COFACTOR BIOSYNTHESIS PROTEIN 1"/>
    <property type="match status" value="1"/>
</dbReference>
<proteinExistence type="inferred from homology"/>
<comment type="similarity">
    <text evidence="12">Belongs to the radical SAM superfamily. MoaA family.</text>
</comment>
<comment type="caution">
    <text evidence="14">The sequence shown here is derived from an EMBL/GenBank/DDBJ whole genome shotgun (WGS) entry which is preliminary data.</text>
</comment>
<feature type="binding site" evidence="12">
    <location>
        <position position="269"/>
    </location>
    <ligand>
        <name>[4Fe-4S] cluster</name>
        <dbReference type="ChEBI" id="CHEBI:49883"/>
        <label>2</label>
        <note>4Fe-4S-substrate</note>
    </ligand>
</feature>
<dbReference type="RefSeq" id="WP_036559819.1">
    <property type="nucleotide sequence ID" value="NZ_JRNI01000031.1"/>
</dbReference>
<dbReference type="CDD" id="cd01335">
    <property type="entry name" value="Radical_SAM"/>
    <property type="match status" value="1"/>
</dbReference>
<evidence type="ECO:0000313" key="15">
    <source>
        <dbReference type="Proteomes" id="UP000029629"/>
    </source>
</evidence>
<dbReference type="Pfam" id="PF06463">
    <property type="entry name" value="Mob_synth_C"/>
    <property type="match status" value="1"/>
</dbReference>
<evidence type="ECO:0000256" key="9">
    <source>
        <dbReference type="ARBA" id="ARBA00023150"/>
    </source>
</evidence>
<keyword evidence="3 12" id="KW-0949">S-adenosyl-L-methionine</keyword>